<dbReference type="PATRIC" id="fig|42253.5.peg.1037"/>
<dbReference type="GO" id="GO:0110001">
    <property type="term" value="C:toxin-antitoxin complex"/>
    <property type="evidence" value="ECO:0007669"/>
    <property type="project" value="InterPro"/>
</dbReference>
<gene>
    <name evidence="1" type="ORF">NITMOv2_1053</name>
</gene>
<dbReference type="KEGG" id="nmv:NITMOv2_1053"/>
<dbReference type="GO" id="GO:0004540">
    <property type="term" value="F:RNA nuclease activity"/>
    <property type="evidence" value="ECO:0007669"/>
    <property type="project" value="InterPro"/>
</dbReference>
<name>A0A0K2G9F3_NITMO</name>
<dbReference type="InterPro" id="IPR037038">
    <property type="entry name" value="HepT-like_sf"/>
</dbReference>
<evidence type="ECO:0000313" key="1">
    <source>
        <dbReference type="EMBL" id="ALA57484.1"/>
    </source>
</evidence>
<dbReference type="Proteomes" id="UP000069205">
    <property type="component" value="Chromosome"/>
</dbReference>
<dbReference type="Gene3D" id="1.20.120.580">
    <property type="entry name" value="bsu32300-like"/>
    <property type="match status" value="1"/>
</dbReference>
<proteinExistence type="predicted"/>
<dbReference type="STRING" id="42253.NITMOv2_1053"/>
<sequence length="59" mass="6397">MQDIIALNLQRAVQLSVDLAAHLIADTEVQPPTTMAENFVLLKDLSIITSALVVTEPPK</sequence>
<protein>
    <submittedName>
        <fullName evidence="1">Uncharacterized protein</fullName>
    </submittedName>
</protein>
<keyword evidence="2" id="KW-1185">Reference proteome</keyword>
<evidence type="ECO:0000313" key="2">
    <source>
        <dbReference type="Proteomes" id="UP000069205"/>
    </source>
</evidence>
<dbReference type="EMBL" id="CP011801">
    <property type="protein sequence ID" value="ALA57484.1"/>
    <property type="molecule type" value="Genomic_DNA"/>
</dbReference>
<dbReference type="AlphaFoldDB" id="A0A0K2G9F3"/>
<organism evidence="1 2">
    <name type="scientific">Nitrospira moscoviensis</name>
    <dbReference type="NCBI Taxonomy" id="42253"/>
    <lineage>
        <taxon>Bacteria</taxon>
        <taxon>Pseudomonadati</taxon>
        <taxon>Nitrospirota</taxon>
        <taxon>Nitrospiria</taxon>
        <taxon>Nitrospirales</taxon>
        <taxon>Nitrospiraceae</taxon>
        <taxon>Nitrospira</taxon>
    </lineage>
</organism>
<dbReference type="GO" id="GO:0016787">
    <property type="term" value="F:hydrolase activity"/>
    <property type="evidence" value="ECO:0007669"/>
    <property type="project" value="UniProtKB-KW"/>
</dbReference>
<reference evidence="1 2" key="1">
    <citation type="journal article" date="2015" name="Proc. Natl. Acad. Sci. U.S.A.">
        <title>Expanded metabolic versatility of ubiquitous nitrite-oxidizing bacteria from the genus Nitrospira.</title>
        <authorList>
            <person name="Koch H."/>
            <person name="Lucker S."/>
            <person name="Albertsen M."/>
            <person name="Kitzinger K."/>
            <person name="Herbold C."/>
            <person name="Spieck E."/>
            <person name="Nielsen P.H."/>
            <person name="Wagner M."/>
            <person name="Daims H."/>
        </authorList>
    </citation>
    <scope>NUCLEOTIDE SEQUENCE [LARGE SCALE GENOMIC DNA]</scope>
    <source>
        <strain evidence="1 2">NSP M-1</strain>
    </source>
</reference>
<accession>A0A0K2G9F3</accession>